<dbReference type="STRING" id="48936.NJ75_03222"/>
<proteinExistence type="predicted"/>
<dbReference type="AlphaFoldDB" id="A0A0B8ZMJ5"/>
<sequence length="83" mass="9178">MAQATHRQIAVVLDELAEEVEALGSALCDDMSVAINHMDKLQAIDLIAQKQRTLARLLLADRPADAIERIAIDVLRDRMRLSG</sequence>
<dbReference type="EMBL" id="JRVC01000017">
    <property type="protein sequence ID" value="KHS44353.1"/>
    <property type="molecule type" value="Genomic_DNA"/>
</dbReference>
<protein>
    <submittedName>
        <fullName evidence="1">Uncharacterized protein</fullName>
    </submittedName>
</protein>
<name>A0A0B8ZMJ5_9SPHN</name>
<keyword evidence="2" id="KW-1185">Reference proteome</keyword>
<organism evidence="1 2">
    <name type="scientific">Novosphingobium subterraneum</name>
    <dbReference type="NCBI Taxonomy" id="48936"/>
    <lineage>
        <taxon>Bacteria</taxon>
        <taxon>Pseudomonadati</taxon>
        <taxon>Pseudomonadota</taxon>
        <taxon>Alphaproteobacteria</taxon>
        <taxon>Sphingomonadales</taxon>
        <taxon>Sphingomonadaceae</taxon>
        <taxon>Novosphingobium</taxon>
    </lineage>
</organism>
<reference evidence="1 2" key="1">
    <citation type="submission" date="2014-10" db="EMBL/GenBank/DDBJ databases">
        <title>Draft genome sequence of Novosphingobium subterraneum DSM 12447.</title>
        <authorList>
            <person name="Gan H.M."/>
            <person name="Gan H.Y."/>
            <person name="Savka M.A."/>
        </authorList>
    </citation>
    <scope>NUCLEOTIDE SEQUENCE [LARGE SCALE GENOMIC DNA]</scope>
    <source>
        <strain evidence="1 2">DSM 12447</strain>
    </source>
</reference>
<comment type="caution">
    <text evidence="1">The sequence shown here is derived from an EMBL/GenBank/DDBJ whole genome shotgun (WGS) entry which is preliminary data.</text>
</comment>
<evidence type="ECO:0000313" key="1">
    <source>
        <dbReference type="EMBL" id="KHS44353.1"/>
    </source>
</evidence>
<evidence type="ECO:0000313" key="2">
    <source>
        <dbReference type="Proteomes" id="UP000031338"/>
    </source>
</evidence>
<accession>A0A0B8ZMJ5</accession>
<gene>
    <name evidence="1" type="ORF">NJ75_03222</name>
</gene>
<dbReference type="Proteomes" id="UP000031338">
    <property type="component" value="Unassembled WGS sequence"/>
</dbReference>
<dbReference type="RefSeq" id="WP_039336211.1">
    <property type="nucleotide sequence ID" value="NZ_JBNNWK010000019.1"/>
</dbReference>
<dbReference type="PATRIC" id="fig|48936.3.peg.3240"/>